<dbReference type="InterPro" id="IPR011335">
    <property type="entry name" value="Restrct_endonuc-II-like"/>
</dbReference>
<dbReference type="InterPro" id="IPR038590">
    <property type="entry name" value="YaeQ_sf"/>
</dbReference>
<comment type="caution">
    <text evidence="1">The sequence shown here is derived from an EMBL/GenBank/DDBJ whole genome shotgun (WGS) entry which is preliminary data.</text>
</comment>
<dbReference type="OrthoDB" id="5293309at2"/>
<gene>
    <name evidence="1" type="ORF">EDC54_101192</name>
</gene>
<evidence type="ECO:0000313" key="2">
    <source>
        <dbReference type="Proteomes" id="UP000295433"/>
    </source>
</evidence>
<proteinExistence type="predicted"/>
<dbReference type="Proteomes" id="UP000295433">
    <property type="component" value="Unassembled WGS sequence"/>
</dbReference>
<dbReference type="InterPro" id="IPR009822">
    <property type="entry name" value="YaeQ"/>
</dbReference>
<accession>A0A4R3VNT7</accession>
<organism evidence="1 2">
    <name type="scientific">Samsonia erythrinae</name>
    <dbReference type="NCBI Taxonomy" id="160434"/>
    <lineage>
        <taxon>Bacteria</taxon>
        <taxon>Pseudomonadati</taxon>
        <taxon>Pseudomonadota</taxon>
        <taxon>Gammaproteobacteria</taxon>
        <taxon>Enterobacterales</taxon>
        <taxon>Pectobacteriaceae</taxon>
        <taxon>Samsonia</taxon>
    </lineage>
</organism>
<protein>
    <submittedName>
        <fullName evidence="1">Uncharacterized protein YaeQ</fullName>
    </submittedName>
</protein>
<reference evidence="1 2" key="1">
    <citation type="submission" date="2019-03" db="EMBL/GenBank/DDBJ databases">
        <title>Genomic Encyclopedia of Type Strains, Phase IV (KMG-IV): sequencing the most valuable type-strain genomes for metagenomic binning, comparative biology and taxonomic classification.</title>
        <authorList>
            <person name="Goeker M."/>
        </authorList>
    </citation>
    <scope>NUCLEOTIDE SEQUENCE [LARGE SCALE GENOMIC DNA]</scope>
    <source>
        <strain evidence="1 2">DSM 16730</strain>
    </source>
</reference>
<dbReference type="Gene3D" id="3.10.640.10">
    <property type="entry name" value="Restriction endonuclease-like alpha-beta roll domain"/>
    <property type="match status" value="1"/>
</dbReference>
<dbReference type="PANTHER" id="PTHR38784">
    <property type="entry name" value="SUCROSE PHOSPHORYLASE"/>
    <property type="match status" value="1"/>
</dbReference>
<dbReference type="RefSeq" id="WP_132452354.1">
    <property type="nucleotide sequence ID" value="NZ_JAWIZJ010000001.1"/>
</dbReference>
<dbReference type="EMBL" id="SMBY01000001">
    <property type="protein sequence ID" value="TCV08685.1"/>
    <property type="molecule type" value="Genomic_DNA"/>
</dbReference>
<evidence type="ECO:0000313" key="1">
    <source>
        <dbReference type="EMBL" id="TCV08685.1"/>
    </source>
</evidence>
<dbReference type="Pfam" id="PF07152">
    <property type="entry name" value="YaeQ"/>
    <property type="match status" value="1"/>
</dbReference>
<name>A0A4R3VNT7_9GAMM</name>
<dbReference type="PANTHER" id="PTHR38784:SF1">
    <property type="entry name" value="SUCROSE PHOSPHORYLASE"/>
    <property type="match status" value="1"/>
</dbReference>
<dbReference type="SUPFAM" id="SSF52980">
    <property type="entry name" value="Restriction endonuclease-like"/>
    <property type="match status" value="1"/>
</dbReference>
<dbReference type="SMART" id="SM01322">
    <property type="entry name" value="YaeQ"/>
    <property type="match status" value="1"/>
</dbReference>
<sequence>MALKATVYKATINIADMDRHFFHDASLTIAQHPSETEQRMMLRLLAWICHADENLRFTKGLSADDEPEIWLHNDTMELALWIELGLPDEKRLKKACSQSRSVVLYAYSERAAQVWWKGISGKLAGYKNLAIRFLDDGQLALLATLIQRTMILQATIQDGTIWLSDDKNSLEITFSEWKIAQSQG</sequence>
<dbReference type="PIRSF" id="PIRSF011484">
    <property type="entry name" value="YaeQ"/>
    <property type="match status" value="1"/>
</dbReference>
<dbReference type="AlphaFoldDB" id="A0A4R3VNT7"/>
<keyword evidence="2" id="KW-1185">Reference proteome</keyword>
<dbReference type="CDD" id="cd22368">
    <property type="entry name" value="YaeQ-like"/>
    <property type="match status" value="1"/>
</dbReference>